<evidence type="ECO:0000313" key="1">
    <source>
        <dbReference type="EMBL" id="KAI3714642.1"/>
    </source>
</evidence>
<dbReference type="Proteomes" id="UP001055879">
    <property type="component" value="Linkage Group LG07"/>
</dbReference>
<keyword evidence="2" id="KW-1185">Reference proteome</keyword>
<sequence length="139" mass="15235">MSPIAVGDTIPDGTLSYFDEEGHWRKINVHSLAVGKKVVLFGVLGAFTPSCSWLHVQGFIDKSEDLKSKGVEDILLISVNDAFAMKAWKMWFPVPNADNVKFLGDGSAKYTHALGMELDLSDRGLGVRSRRAIDILATL</sequence>
<protein>
    <submittedName>
        <fullName evidence="1">Uncharacterized protein</fullName>
    </submittedName>
</protein>
<accession>A0ACB9AXQ8</accession>
<organism evidence="1 2">
    <name type="scientific">Arctium lappa</name>
    <name type="common">Greater burdock</name>
    <name type="synonym">Lappa major</name>
    <dbReference type="NCBI Taxonomy" id="4217"/>
    <lineage>
        <taxon>Eukaryota</taxon>
        <taxon>Viridiplantae</taxon>
        <taxon>Streptophyta</taxon>
        <taxon>Embryophyta</taxon>
        <taxon>Tracheophyta</taxon>
        <taxon>Spermatophyta</taxon>
        <taxon>Magnoliopsida</taxon>
        <taxon>eudicotyledons</taxon>
        <taxon>Gunneridae</taxon>
        <taxon>Pentapetalae</taxon>
        <taxon>asterids</taxon>
        <taxon>campanulids</taxon>
        <taxon>Asterales</taxon>
        <taxon>Asteraceae</taxon>
        <taxon>Carduoideae</taxon>
        <taxon>Cardueae</taxon>
        <taxon>Arctiinae</taxon>
        <taxon>Arctium</taxon>
    </lineage>
</organism>
<dbReference type="EMBL" id="CM042053">
    <property type="protein sequence ID" value="KAI3714642.1"/>
    <property type="molecule type" value="Genomic_DNA"/>
</dbReference>
<gene>
    <name evidence="1" type="ORF">L6452_21600</name>
</gene>
<evidence type="ECO:0000313" key="2">
    <source>
        <dbReference type="Proteomes" id="UP001055879"/>
    </source>
</evidence>
<reference evidence="1 2" key="2">
    <citation type="journal article" date="2022" name="Mol. Ecol. Resour.">
        <title>The genomes of chicory, endive, great burdock and yacon provide insights into Asteraceae paleo-polyploidization history and plant inulin production.</title>
        <authorList>
            <person name="Fan W."/>
            <person name="Wang S."/>
            <person name="Wang H."/>
            <person name="Wang A."/>
            <person name="Jiang F."/>
            <person name="Liu H."/>
            <person name="Zhao H."/>
            <person name="Xu D."/>
            <person name="Zhang Y."/>
        </authorList>
    </citation>
    <scope>NUCLEOTIDE SEQUENCE [LARGE SCALE GENOMIC DNA]</scope>
    <source>
        <strain evidence="2">cv. Niubang</strain>
    </source>
</reference>
<proteinExistence type="predicted"/>
<comment type="caution">
    <text evidence="1">The sequence shown here is derived from an EMBL/GenBank/DDBJ whole genome shotgun (WGS) entry which is preliminary data.</text>
</comment>
<name>A0ACB9AXQ8_ARCLA</name>
<reference evidence="2" key="1">
    <citation type="journal article" date="2022" name="Mol. Ecol. Resour.">
        <title>The genomes of chicory, endive, great burdock and yacon provide insights into Asteraceae palaeo-polyploidization history and plant inulin production.</title>
        <authorList>
            <person name="Fan W."/>
            <person name="Wang S."/>
            <person name="Wang H."/>
            <person name="Wang A."/>
            <person name="Jiang F."/>
            <person name="Liu H."/>
            <person name="Zhao H."/>
            <person name="Xu D."/>
            <person name="Zhang Y."/>
        </authorList>
    </citation>
    <scope>NUCLEOTIDE SEQUENCE [LARGE SCALE GENOMIC DNA]</scope>
    <source>
        <strain evidence="2">cv. Niubang</strain>
    </source>
</reference>